<evidence type="ECO:0000313" key="2">
    <source>
        <dbReference type="EMBL" id="GAQ94349.1"/>
    </source>
</evidence>
<dbReference type="Gene3D" id="3.30.70.120">
    <property type="match status" value="1"/>
</dbReference>
<dbReference type="InterPro" id="IPR015867">
    <property type="entry name" value="N-reg_PII/ATP_PRibTrfase_C"/>
</dbReference>
<dbReference type="AlphaFoldDB" id="A0A0U9HUN2"/>
<dbReference type="Proteomes" id="UP000054976">
    <property type="component" value="Unassembled WGS sequence"/>
</dbReference>
<dbReference type="GO" id="GO:0005507">
    <property type="term" value="F:copper ion binding"/>
    <property type="evidence" value="ECO:0007669"/>
    <property type="project" value="TreeGrafter"/>
</dbReference>
<dbReference type="EMBL" id="BCNO01000001">
    <property type="protein sequence ID" value="GAQ94349.1"/>
    <property type="molecule type" value="Genomic_DNA"/>
</dbReference>
<dbReference type="PANTHER" id="PTHR23419:SF8">
    <property type="entry name" value="FI09726P"/>
    <property type="match status" value="1"/>
</dbReference>
<dbReference type="NCBIfam" id="NF041095">
    <property type="entry name" value="dival_cat_tol_CutA"/>
    <property type="match status" value="1"/>
</dbReference>
<dbReference type="GO" id="GO:0010038">
    <property type="term" value="P:response to metal ion"/>
    <property type="evidence" value="ECO:0007669"/>
    <property type="project" value="InterPro"/>
</dbReference>
<dbReference type="PANTHER" id="PTHR23419">
    <property type="entry name" value="DIVALENT CATION TOLERANCE CUTA-RELATED"/>
    <property type="match status" value="1"/>
</dbReference>
<dbReference type="InterPro" id="IPR004323">
    <property type="entry name" value="Ion_tolerance_CutA"/>
</dbReference>
<dbReference type="OrthoDB" id="37622at2"/>
<dbReference type="InterPro" id="IPR053426">
    <property type="entry name" value="CutA_tolerance"/>
</dbReference>
<gene>
    <name evidence="2" type="ORF">TAGGR_1529</name>
</gene>
<comment type="caution">
    <text evidence="2">The sequence shown here is derived from an EMBL/GenBank/DDBJ whole genome shotgun (WGS) entry which is preliminary data.</text>
</comment>
<evidence type="ECO:0000256" key="1">
    <source>
        <dbReference type="ARBA" id="ARBA00010169"/>
    </source>
</evidence>
<evidence type="ECO:0000313" key="3">
    <source>
        <dbReference type="Proteomes" id="UP000054976"/>
    </source>
</evidence>
<dbReference type="Pfam" id="PF03091">
    <property type="entry name" value="CutA1"/>
    <property type="match status" value="1"/>
</dbReference>
<proteinExistence type="inferred from homology"/>
<organism evidence="2 3">
    <name type="scientific">Thermodesulfovibrio aggregans</name>
    <dbReference type="NCBI Taxonomy" id="86166"/>
    <lineage>
        <taxon>Bacteria</taxon>
        <taxon>Pseudomonadati</taxon>
        <taxon>Nitrospirota</taxon>
        <taxon>Thermodesulfovibrionia</taxon>
        <taxon>Thermodesulfovibrionales</taxon>
        <taxon>Thermodesulfovibrionaceae</taxon>
        <taxon>Thermodesulfovibrio</taxon>
    </lineage>
</organism>
<dbReference type="InterPro" id="IPR011322">
    <property type="entry name" value="N-reg_PII-like_a/b"/>
</dbReference>
<comment type="similarity">
    <text evidence="1">Belongs to the CutA family.</text>
</comment>
<protein>
    <submittedName>
        <fullName evidence="2">Divalent cation tolerance protein</fullName>
    </submittedName>
</protein>
<dbReference type="STRING" id="86166.TAGGR_1529"/>
<reference evidence="3" key="1">
    <citation type="submission" date="2016-01" db="EMBL/GenBank/DDBJ databases">
        <title>Draft genome sequence of Thermodesulfovibrio aggregans strain TGE-P1.</title>
        <authorList>
            <person name="Sekiguchi Y."/>
            <person name="Ohashi A."/>
            <person name="Matsuura N."/>
            <person name="Tourlousse M.D."/>
        </authorList>
    </citation>
    <scope>NUCLEOTIDE SEQUENCE [LARGE SCALE GENOMIC DNA]</scope>
    <source>
        <strain evidence="3">TGE-P1</strain>
    </source>
</reference>
<dbReference type="RefSeq" id="WP_059175812.1">
    <property type="nucleotide sequence ID" value="NZ_BCNO01000001.1"/>
</dbReference>
<dbReference type="SUPFAM" id="SSF54913">
    <property type="entry name" value="GlnB-like"/>
    <property type="match status" value="1"/>
</dbReference>
<name>A0A0U9HUN2_9BACT</name>
<sequence length="104" mass="12057">MDYMVVFITASSEDEAVKIAKTLVEEKLAGCVNIIRNVRSIYFWQGKVEDDQEVLMIVKTRSDLFEELEKRVKSLHSYTVPEIIGIKIKKGSENYLNWLDEVTK</sequence>
<accession>A0A0U9HUN2</accession>
<keyword evidence="3" id="KW-1185">Reference proteome</keyword>